<keyword evidence="2" id="KW-0472">Membrane</keyword>
<feature type="transmembrane region" description="Helical" evidence="2">
    <location>
        <begin position="32"/>
        <end position="57"/>
    </location>
</feature>
<dbReference type="RefSeq" id="WP_133872599.1">
    <property type="nucleotide sequence ID" value="NZ_BOMD01000083.1"/>
</dbReference>
<dbReference type="Proteomes" id="UP000294901">
    <property type="component" value="Unassembled WGS sequence"/>
</dbReference>
<sequence length="164" mass="17374">MTTAPHVPVPPQGPGVQPPFPAPPVEGKGKRLGWGLGIGAGVLVLVCGGGLAALIGLGTSISGALDEQAHAAVDDYLNALRGERFDQAYGLLCEQARRRETASEFRTRVAAEERITDWKLGRFSTVSMTMPVTATLEDGQVEQLRASLDQNQSTGQFEVCEVGE</sequence>
<evidence type="ECO:0000256" key="1">
    <source>
        <dbReference type="SAM" id="MobiDB-lite"/>
    </source>
</evidence>
<evidence type="ECO:0000313" key="3">
    <source>
        <dbReference type="EMBL" id="TDO38065.1"/>
    </source>
</evidence>
<dbReference type="AlphaFoldDB" id="A0A4R6JTU5"/>
<dbReference type="OrthoDB" id="3372650at2"/>
<keyword evidence="2" id="KW-1133">Transmembrane helix</keyword>
<accession>A0A4R6JTU5</accession>
<protein>
    <recommendedName>
        <fullName evidence="5">DUF4878 domain-containing protein</fullName>
    </recommendedName>
</protein>
<feature type="region of interest" description="Disordered" evidence="1">
    <location>
        <begin position="1"/>
        <end position="24"/>
    </location>
</feature>
<evidence type="ECO:0000313" key="4">
    <source>
        <dbReference type="Proteomes" id="UP000294901"/>
    </source>
</evidence>
<evidence type="ECO:0008006" key="5">
    <source>
        <dbReference type="Google" id="ProtNLM"/>
    </source>
</evidence>
<organism evidence="3 4">
    <name type="scientific">Paractinoplanes brasiliensis</name>
    <dbReference type="NCBI Taxonomy" id="52695"/>
    <lineage>
        <taxon>Bacteria</taxon>
        <taxon>Bacillati</taxon>
        <taxon>Actinomycetota</taxon>
        <taxon>Actinomycetes</taxon>
        <taxon>Micromonosporales</taxon>
        <taxon>Micromonosporaceae</taxon>
        <taxon>Paractinoplanes</taxon>
    </lineage>
</organism>
<feature type="compositionally biased region" description="Pro residues" evidence="1">
    <location>
        <begin position="7"/>
        <end position="24"/>
    </location>
</feature>
<keyword evidence="4" id="KW-1185">Reference proteome</keyword>
<comment type="caution">
    <text evidence="3">The sequence shown here is derived from an EMBL/GenBank/DDBJ whole genome shotgun (WGS) entry which is preliminary data.</text>
</comment>
<keyword evidence="2" id="KW-0812">Transmembrane</keyword>
<name>A0A4R6JTU5_9ACTN</name>
<gene>
    <name evidence="3" type="ORF">C8E87_1707</name>
</gene>
<reference evidence="3 4" key="1">
    <citation type="submission" date="2019-03" db="EMBL/GenBank/DDBJ databases">
        <title>Sequencing the genomes of 1000 actinobacteria strains.</title>
        <authorList>
            <person name="Klenk H.-P."/>
        </authorList>
    </citation>
    <scope>NUCLEOTIDE SEQUENCE [LARGE SCALE GENOMIC DNA]</scope>
    <source>
        <strain evidence="3 4">DSM 43805</strain>
    </source>
</reference>
<dbReference type="EMBL" id="SNWR01000001">
    <property type="protein sequence ID" value="TDO38065.1"/>
    <property type="molecule type" value="Genomic_DNA"/>
</dbReference>
<proteinExistence type="predicted"/>
<evidence type="ECO:0000256" key="2">
    <source>
        <dbReference type="SAM" id="Phobius"/>
    </source>
</evidence>